<dbReference type="VEuPathDB" id="VectorBase:AMEM001333"/>
<feature type="region of interest" description="Disordered" evidence="1">
    <location>
        <begin position="44"/>
        <end position="82"/>
    </location>
</feature>
<sequence length="119" mass="13253">MEQETNAKCCSGKATKEQDLHEREAYRRWGCSVFIPYFTSRDDIKSVNNKTGDRDSDRATQGKSNAIFGDAANKQTEPNMNDANKQQLFEHGCIALVRSTFAPIEGAGRNKPLLGLGKR</sequence>
<evidence type="ECO:0000256" key="1">
    <source>
        <dbReference type="SAM" id="MobiDB-lite"/>
    </source>
</evidence>
<accession>A0A182UPC0</accession>
<evidence type="ECO:0000313" key="2">
    <source>
        <dbReference type="EnsemblMetazoa" id="AMEM001333-PA"/>
    </source>
</evidence>
<feature type="compositionally biased region" description="Polar residues" evidence="1">
    <location>
        <begin position="73"/>
        <end position="82"/>
    </location>
</feature>
<keyword evidence="3" id="KW-1185">Reference proteome</keyword>
<feature type="compositionally biased region" description="Basic and acidic residues" evidence="1">
    <location>
        <begin position="44"/>
        <end position="60"/>
    </location>
</feature>
<reference evidence="2" key="1">
    <citation type="submission" date="2020-05" db="UniProtKB">
        <authorList>
            <consortium name="EnsemblMetazoa"/>
        </authorList>
    </citation>
    <scope>IDENTIFICATION</scope>
    <source>
        <strain evidence="2">MAF</strain>
    </source>
</reference>
<proteinExistence type="predicted"/>
<organism evidence="2 3">
    <name type="scientific">Anopheles merus</name>
    <name type="common">Mosquito</name>
    <dbReference type="NCBI Taxonomy" id="30066"/>
    <lineage>
        <taxon>Eukaryota</taxon>
        <taxon>Metazoa</taxon>
        <taxon>Ecdysozoa</taxon>
        <taxon>Arthropoda</taxon>
        <taxon>Hexapoda</taxon>
        <taxon>Insecta</taxon>
        <taxon>Pterygota</taxon>
        <taxon>Neoptera</taxon>
        <taxon>Endopterygota</taxon>
        <taxon>Diptera</taxon>
        <taxon>Nematocera</taxon>
        <taxon>Culicoidea</taxon>
        <taxon>Culicidae</taxon>
        <taxon>Anophelinae</taxon>
        <taxon>Anopheles</taxon>
    </lineage>
</organism>
<dbReference type="VEuPathDB" id="VectorBase:AMEM21_006207"/>
<protein>
    <submittedName>
        <fullName evidence="2">Uncharacterized protein</fullName>
    </submittedName>
</protein>
<dbReference type="Proteomes" id="UP000075903">
    <property type="component" value="Unassembled WGS sequence"/>
</dbReference>
<dbReference type="AlphaFoldDB" id="A0A182UPC0"/>
<evidence type="ECO:0000313" key="3">
    <source>
        <dbReference type="Proteomes" id="UP000075903"/>
    </source>
</evidence>
<name>A0A182UPC0_ANOME</name>
<dbReference type="EnsemblMetazoa" id="AMEM001333-RA">
    <property type="protein sequence ID" value="AMEM001333-PA"/>
    <property type="gene ID" value="AMEM001333"/>
</dbReference>